<reference evidence="1" key="1">
    <citation type="submission" date="2020-05" db="EMBL/GenBank/DDBJ databases">
        <authorList>
            <person name="Chiriac C."/>
            <person name="Salcher M."/>
            <person name="Ghai R."/>
            <person name="Kavagutti S V."/>
        </authorList>
    </citation>
    <scope>NUCLEOTIDE SEQUENCE</scope>
</reference>
<proteinExistence type="predicted"/>
<name>A0A6J5TAI4_9CAUD</name>
<organism evidence="1">
    <name type="scientific">uncultured Caudovirales phage</name>
    <dbReference type="NCBI Taxonomy" id="2100421"/>
    <lineage>
        <taxon>Viruses</taxon>
        <taxon>Duplodnaviria</taxon>
        <taxon>Heunggongvirae</taxon>
        <taxon>Uroviricota</taxon>
        <taxon>Caudoviricetes</taxon>
        <taxon>Peduoviridae</taxon>
        <taxon>Maltschvirus</taxon>
        <taxon>Maltschvirus maltsch</taxon>
    </lineage>
</organism>
<sequence length="87" mass="10065">MFRIVTTKRLKALEEGILDADNTNASLCSYTTHYINELNAIEAFIDHEVQHLKEFEESIKFDGAFQVLFKVKQYFDYLKGEKNANAS</sequence>
<protein>
    <submittedName>
        <fullName evidence="1">Uncharacterized protein</fullName>
    </submittedName>
</protein>
<dbReference type="EMBL" id="LR797823">
    <property type="protein sequence ID" value="CAB4241219.1"/>
    <property type="molecule type" value="Genomic_DNA"/>
</dbReference>
<evidence type="ECO:0000313" key="1">
    <source>
        <dbReference type="EMBL" id="CAB4241219.1"/>
    </source>
</evidence>
<gene>
    <name evidence="1" type="ORF">UFOVP67_2</name>
</gene>
<accession>A0A6J5TAI4</accession>